<proteinExistence type="predicted"/>
<dbReference type="EMBL" id="VIEB01000394">
    <property type="protein sequence ID" value="TQD92335.1"/>
    <property type="molecule type" value="Genomic_DNA"/>
</dbReference>
<dbReference type="PANTHER" id="PTHR31860">
    <property type="entry name" value="HEAT-INDUCIBLE TRANSCRIPTION REPRESSOR (DUF639)-RELATED"/>
    <property type="match status" value="1"/>
</dbReference>
<dbReference type="Proteomes" id="UP000315295">
    <property type="component" value="Unassembled WGS sequence"/>
</dbReference>
<evidence type="ECO:0000313" key="1">
    <source>
        <dbReference type="EMBL" id="TQD92335.1"/>
    </source>
</evidence>
<reference evidence="1 2" key="1">
    <citation type="journal article" date="2019" name="G3 (Bethesda)">
        <title>Sequencing of a Wild Apple (Malus baccata) Genome Unravels the Differences Between Cultivated and Wild Apple Species Regarding Disease Resistance and Cold Tolerance.</title>
        <authorList>
            <person name="Chen X."/>
        </authorList>
    </citation>
    <scope>NUCLEOTIDE SEQUENCE [LARGE SCALE GENOMIC DNA]</scope>
    <source>
        <strain evidence="2">cv. Shandingzi</strain>
        <tissue evidence="1">Leaves</tissue>
    </source>
</reference>
<evidence type="ECO:0000313" key="2">
    <source>
        <dbReference type="Proteomes" id="UP000315295"/>
    </source>
</evidence>
<name>A0A540M0Q7_MALBA</name>
<gene>
    <name evidence="1" type="ORF">C1H46_022046</name>
</gene>
<sequence length="174" mass="19106">MVTATFRPRLPELDHDPRIKNDPLLLGCPPTNLVFVSGNVGASTGTFIPKLIFIIGESYREDLANGSVGEMAPAISGVPDRSTAHNLLKALAAPKQPVLKWENNMAWPGKVALTDKSIYFEEEEDENPYTIMVPRVDSDLLPFVIKVLIGDKSLDQFQNPQQCTGTLASINLFI</sequence>
<accession>A0A540M0Q7</accession>
<organism evidence="1 2">
    <name type="scientific">Malus baccata</name>
    <name type="common">Siberian crab apple</name>
    <name type="synonym">Pyrus baccata</name>
    <dbReference type="NCBI Taxonomy" id="106549"/>
    <lineage>
        <taxon>Eukaryota</taxon>
        <taxon>Viridiplantae</taxon>
        <taxon>Streptophyta</taxon>
        <taxon>Embryophyta</taxon>
        <taxon>Tracheophyta</taxon>
        <taxon>Spermatophyta</taxon>
        <taxon>Magnoliopsida</taxon>
        <taxon>eudicotyledons</taxon>
        <taxon>Gunneridae</taxon>
        <taxon>Pentapetalae</taxon>
        <taxon>rosids</taxon>
        <taxon>fabids</taxon>
        <taxon>Rosales</taxon>
        <taxon>Rosaceae</taxon>
        <taxon>Amygdaloideae</taxon>
        <taxon>Maleae</taxon>
        <taxon>Malus</taxon>
    </lineage>
</organism>
<dbReference type="AlphaFoldDB" id="A0A540M0Q7"/>
<protein>
    <submittedName>
        <fullName evidence="1">Uncharacterized protein</fullName>
    </submittedName>
</protein>
<comment type="caution">
    <text evidence="1">The sequence shown here is derived from an EMBL/GenBank/DDBJ whole genome shotgun (WGS) entry which is preliminary data.</text>
</comment>
<keyword evidence="2" id="KW-1185">Reference proteome</keyword>
<dbReference type="STRING" id="106549.A0A540M0Q7"/>
<dbReference type="PANTHER" id="PTHR31860:SF3">
    <property type="entry name" value="PROTEIN, PUTATIVE (DUF639)-RELATED"/>
    <property type="match status" value="1"/>
</dbReference>